<keyword evidence="5" id="KW-0963">Cytoplasm</keyword>
<dbReference type="NCBIfam" id="TIGR00057">
    <property type="entry name" value="L-threonylcarbamoyladenylate synthase"/>
    <property type="match status" value="1"/>
</dbReference>
<evidence type="ECO:0000259" key="13">
    <source>
        <dbReference type="PROSITE" id="PS51163"/>
    </source>
</evidence>
<keyword evidence="6" id="KW-0808">Transferase</keyword>
<dbReference type="OrthoDB" id="412787at2759"/>
<evidence type="ECO:0000256" key="5">
    <source>
        <dbReference type="ARBA" id="ARBA00022490"/>
    </source>
</evidence>
<evidence type="ECO:0000313" key="15">
    <source>
        <dbReference type="Proteomes" id="UP000283269"/>
    </source>
</evidence>
<dbReference type="Pfam" id="PF03481">
    <property type="entry name" value="Sua5_C"/>
    <property type="match status" value="1"/>
</dbReference>
<dbReference type="InterPro" id="IPR017945">
    <property type="entry name" value="DHBP_synth_RibB-like_a/b_dom"/>
</dbReference>
<organism evidence="14 15">
    <name type="scientific">Psilocybe cyanescens</name>
    <dbReference type="NCBI Taxonomy" id="93625"/>
    <lineage>
        <taxon>Eukaryota</taxon>
        <taxon>Fungi</taxon>
        <taxon>Dikarya</taxon>
        <taxon>Basidiomycota</taxon>
        <taxon>Agaricomycotina</taxon>
        <taxon>Agaricomycetes</taxon>
        <taxon>Agaricomycetidae</taxon>
        <taxon>Agaricales</taxon>
        <taxon>Agaricineae</taxon>
        <taxon>Strophariaceae</taxon>
        <taxon>Psilocybe</taxon>
    </lineage>
</organism>
<keyword evidence="10" id="KW-0067">ATP-binding</keyword>
<dbReference type="InterPro" id="IPR050156">
    <property type="entry name" value="TC-AMP_synthase_SUA5"/>
</dbReference>
<dbReference type="EMBL" id="NHYD01003373">
    <property type="protein sequence ID" value="PPQ79550.1"/>
    <property type="molecule type" value="Genomic_DNA"/>
</dbReference>
<evidence type="ECO:0000256" key="10">
    <source>
        <dbReference type="ARBA" id="ARBA00022840"/>
    </source>
</evidence>
<evidence type="ECO:0000256" key="4">
    <source>
        <dbReference type="ARBA" id="ARBA00015492"/>
    </source>
</evidence>
<comment type="caution">
    <text evidence="14">The sequence shown here is derived from an EMBL/GenBank/DDBJ whole genome shotgun (WGS) entry which is preliminary data.</text>
</comment>
<dbReference type="FunFam" id="3.90.870.10:FF:000009">
    <property type="entry name" value="Threonylcarbamoyl-AMP synthase, putative"/>
    <property type="match status" value="1"/>
</dbReference>
<reference evidence="14 15" key="1">
    <citation type="journal article" date="2018" name="Evol. Lett.">
        <title>Horizontal gene cluster transfer increased hallucinogenic mushroom diversity.</title>
        <authorList>
            <person name="Reynolds H.T."/>
            <person name="Vijayakumar V."/>
            <person name="Gluck-Thaler E."/>
            <person name="Korotkin H.B."/>
            <person name="Matheny P.B."/>
            <person name="Slot J.C."/>
        </authorList>
    </citation>
    <scope>NUCLEOTIDE SEQUENCE [LARGE SCALE GENOMIC DNA]</scope>
    <source>
        <strain evidence="14 15">2631</strain>
    </source>
</reference>
<dbReference type="InParanoid" id="A0A409WMB0"/>
<dbReference type="PROSITE" id="PS51163">
    <property type="entry name" value="YRDC"/>
    <property type="match status" value="1"/>
</dbReference>
<dbReference type="InterPro" id="IPR006070">
    <property type="entry name" value="Sua5-like_dom"/>
</dbReference>
<dbReference type="GO" id="GO:0005524">
    <property type="term" value="F:ATP binding"/>
    <property type="evidence" value="ECO:0007669"/>
    <property type="project" value="UniProtKB-KW"/>
</dbReference>
<gene>
    <name evidence="14" type="ORF">CVT25_003432</name>
</gene>
<dbReference type="SUPFAM" id="SSF55821">
    <property type="entry name" value="YrdC/RibB"/>
    <property type="match status" value="1"/>
</dbReference>
<dbReference type="GO" id="GO:0003725">
    <property type="term" value="F:double-stranded RNA binding"/>
    <property type="evidence" value="ECO:0007669"/>
    <property type="project" value="InterPro"/>
</dbReference>
<proteinExistence type="inferred from homology"/>
<dbReference type="InterPro" id="IPR038385">
    <property type="entry name" value="Sua5/YwlC_C"/>
</dbReference>
<keyword evidence="15" id="KW-1185">Reference proteome</keyword>
<dbReference type="InterPro" id="IPR023398">
    <property type="entry name" value="TIF_eIF4e-like"/>
</dbReference>
<dbReference type="EC" id="2.7.7.87" evidence="3"/>
<evidence type="ECO:0000256" key="12">
    <source>
        <dbReference type="ARBA" id="ARBA00048366"/>
    </source>
</evidence>
<keyword evidence="7" id="KW-0819">tRNA processing</keyword>
<dbReference type="Gene3D" id="3.90.870.10">
    <property type="entry name" value="DHBP synthase"/>
    <property type="match status" value="1"/>
</dbReference>
<dbReference type="Proteomes" id="UP000283269">
    <property type="component" value="Unassembled WGS sequence"/>
</dbReference>
<dbReference type="PANTHER" id="PTHR17490">
    <property type="entry name" value="SUA5"/>
    <property type="match status" value="1"/>
</dbReference>
<evidence type="ECO:0000256" key="1">
    <source>
        <dbReference type="ARBA" id="ARBA00004496"/>
    </source>
</evidence>
<comment type="subcellular location">
    <subcellularLocation>
        <location evidence="1">Cytoplasm</location>
    </subcellularLocation>
</comment>
<feature type="domain" description="YrdC-like" evidence="13">
    <location>
        <begin position="737"/>
        <end position="930"/>
    </location>
</feature>
<dbReference type="InterPro" id="IPR005145">
    <property type="entry name" value="Sua5_C"/>
</dbReference>
<dbReference type="GO" id="GO:0000049">
    <property type="term" value="F:tRNA binding"/>
    <property type="evidence" value="ECO:0007669"/>
    <property type="project" value="TreeGrafter"/>
</dbReference>
<dbReference type="GO" id="GO:0008033">
    <property type="term" value="P:tRNA processing"/>
    <property type="evidence" value="ECO:0007669"/>
    <property type="project" value="UniProtKB-KW"/>
</dbReference>
<accession>A0A409WMB0</accession>
<evidence type="ECO:0000313" key="14">
    <source>
        <dbReference type="EMBL" id="PPQ79550.1"/>
    </source>
</evidence>
<keyword evidence="9" id="KW-0547">Nucleotide-binding</keyword>
<dbReference type="STRING" id="93625.A0A409WMB0"/>
<evidence type="ECO:0000256" key="9">
    <source>
        <dbReference type="ARBA" id="ARBA00022741"/>
    </source>
</evidence>
<dbReference type="AlphaFoldDB" id="A0A409WMB0"/>
<dbReference type="PANTHER" id="PTHR17490:SF16">
    <property type="entry name" value="THREONYLCARBAMOYL-AMP SYNTHASE"/>
    <property type="match status" value="1"/>
</dbReference>
<evidence type="ECO:0000256" key="3">
    <source>
        <dbReference type="ARBA" id="ARBA00012584"/>
    </source>
</evidence>
<evidence type="ECO:0000256" key="2">
    <source>
        <dbReference type="ARBA" id="ARBA00007663"/>
    </source>
</evidence>
<evidence type="ECO:0000256" key="8">
    <source>
        <dbReference type="ARBA" id="ARBA00022695"/>
    </source>
</evidence>
<dbReference type="GO" id="GO:0061710">
    <property type="term" value="F:L-threonylcarbamoyladenylate synthase"/>
    <property type="evidence" value="ECO:0007669"/>
    <property type="project" value="UniProtKB-EC"/>
</dbReference>
<evidence type="ECO:0000256" key="7">
    <source>
        <dbReference type="ARBA" id="ARBA00022694"/>
    </source>
</evidence>
<dbReference type="Pfam" id="PF13233">
    <property type="entry name" value="Complex1_LYR_2"/>
    <property type="match status" value="1"/>
</dbReference>
<evidence type="ECO:0000256" key="11">
    <source>
        <dbReference type="ARBA" id="ARBA00029774"/>
    </source>
</evidence>
<dbReference type="Gene3D" id="3.40.50.11030">
    <property type="entry name" value="Threonylcarbamoyl-AMP synthase, C-terminal domain"/>
    <property type="match status" value="1"/>
</dbReference>
<protein>
    <recommendedName>
        <fullName evidence="4">Threonylcarbamoyl-AMP synthase</fullName>
        <ecNumber evidence="3">2.7.7.87</ecNumber>
    </recommendedName>
    <alternativeName>
        <fullName evidence="11">L-threonylcarbamoyladenylate synthase</fullName>
    </alternativeName>
</protein>
<dbReference type="GO" id="GO:0006450">
    <property type="term" value="P:regulation of translational fidelity"/>
    <property type="evidence" value="ECO:0007669"/>
    <property type="project" value="TreeGrafter"/>
</dbReference>
<comment type="similarity">
    <text evidence="2">Belongs to the SUA5 family.</text>
</comment>
<name>A0A409WMB0_PSICY</name>
<keyword evidence="8" id="KW-0548">Nucleotidyltransferase</keyword>
<dbReference type="Gene3D" id="3.30.760.10">
    <property type="entry name" value="RNA Cap, Translation Initiation Factor Eif4e"/>
    <property type="match status" value="1"/>
</dbReference>
<sequence length="1107" mass="123155">MLRDRATLYRGLLRELRQSVRIKPPRKVNKNIIVHFRSIAEKLNDDNVRARQDYENAIQFIRAQREHKRLLERIPPKWFHVQTCSLILLKDTYHDETSQPQASPLPSRKSSEIYYRHLTTKKRGSPLWIPEPNNMLSVEYQKQGIGIGDVGIITDYGAFDYLFNICVPQTDPINPEDMPENFSPLNPPLSCADVLGYSASKADSHLASAQVETFRQDGESSGLTFESSASEGAILTMPRGSNSKDLRNLFKFRRYALANAEKWYRYANEIRGREARNGDVRLVVGYDSTTAWGMATFANLSEQRYSRLKFKPIGENSLGRIYGWEYSGISMAEVRSGPDIHELERLMNLDQAEGQLIYENQCLFVRTLNITLQNDIWNKLAEEWEAFYLGDESQMSDQDFGPSPTPRNFSFGPTGAGLSGEGAASDTCMKEDPGMTTVFQGTLQLNAAHISHLPLALDIHPSEVINRFLLSEKPNAKVAITEDNDWISVLKKDDNVLPPPEILLDRIKMMYDLCEEEDMVFLQLKTLKMQTEGHESTHIDLGFQLHVPSRPTEAYERNVDHESEDESSIASGVTAANHWGHCNHPTVASASGTLPLSTLIPFNVPFPQEHPLGSTYNASGLTILSAPDAMRVFRSCFNWLPASKPKKNGNCEIFKSGIPMWKYSVNDQGGQWILTLRTSPTRRGERSTLLALAITGEEVDGGTLGLKQSTKKRRASEGNITFLPSSDEPQITSEETLEALKIASHRLVDLAQTVVFPTETVYGLGALALDATAAAKIFATKGRPPDNPLIVHVSSFNMLRSLLPPGYIIPKAYEALMKHFWPGALTLLFPRNPDIIPTIITAGQSSVAIRMPSHPVARALIATARAPLAAPSANTSGKPSPTRLDHVHRDLDGKVSLILDGGACGVGLESTVVDGLHADGNIRVLRPGGITVEDLQRVLREEFHDIANKPKVLVHKRDYADEQLESAPTTPGMKYRHYSPSVPVTLLLTLPSLSGSQPAVKFSDYIFSLQKQQVNTENLKIGILAPTDSNLWNEIETINDVEWFRFPLGRLAEPSVIAQNLFDGLLSLERDGVHLMLIEEVVEEREGLAIMNRVQKAASDSIRIAMS</sequence>
<evidence type="ECO:0000256" key="6">
    <source>
        <dbReference type="ARBA" id="ARBA00022679"/>
    </source>
</evidence>
<comment type="catalytic activity">
    <reaction evidence="12">
        <text>L-threonine + hydrogencarbonate + ATP = L-threonylcarbamoyladenylate + diphosphate + H2O</text>
        <dbReference type="Rhea" id="RHEA:36407"/>
        <dbReference type="ChEBI" id="CHEBI:15377"/>
        <dbReference type="ChEBI" id="CHEBI:17544"/>
        <dbReference type="ChEBI" id="CHEBI:30616"/>
        <dbReference type="ChEBI" id="CHEBI:33019"/>
        <dbReference type="ChEBI" id="CHEBI:57926"/>
        <dbReference type="ChEBI" id="CHEBI:73682"/>
        <dbReference type="EC" id="2.7.7.87"/>
    </reaction>
</comment>
<dbReference type="Pfam" id="PF01300">
    <property type="entry name" value="Sua5_yciO_yrdC"/>
    <property type="match status" value="1"/>
</dbReference>
<dbReference type="GO" id="GO:0005737">
    <property type="term" value="C:cytoplasm"/>
    <property type="evidence" value="ECO:0007669"/>
    <property type="project" value="UniProtKB-SubCell"/>
</dbReference>